<dbReference type="CDD" id="cd16325">
    <property type="entry name" value="LolA"/>
    <property type="match status" value="1"/>
</dbReference>
<dbReference type="InterPro" id="IPR029046">
    <property type="entry name" value="LolA/LolB/LppX"/>
</dbReference>
<proteinExistence type="inferred from homology"/>
<dbReference type="GO" id="GO:0042953">
    <property type="term" value="P:lipoprotein transport"/>
    <property type="evidence" value="ECO:0007669"/>
    <property type="project" value="InterPro"/>
</dbReference>
<accession>A0A1R4HSM2</accession>
<comment type="subcellular location">
    <subcellularLocation>
        <location evidence="1 10">Periplasm</location>
    </subcellularLocation>
</comment>
<evidence type="ECO:0000256" key="2">
    <source>
        <dbReference type="ARBA" id="ARBA00007615"/>
    </source>
</evidence>
<dbReference type="RefSeq" id="WP_087106192.1">
    <property type="nucleotide sequence ID" value="NZ_FUKM01000014.1"/>
</dbReference>
<sequence length="217" mass="24187" precursor="true">MRDTQTLLSSPLSLAAAALGLTFATPAAWANDAAERLTERLEPLESYQATFEQQILDGSGQRLQSARGEMWLSRPGMLRWEVEAPYTQVVVSDGNDVYLYDPDLEQVTVQPMDDRVTHTPALLLSGSISDLTASYDVVYEQESGEDVFTLIPSSADTLFEELSMVFDNDTLTELWMMDSTGQKTLIRFSDITQNGSIDRGLFNFEIPEGTDVIREEL</sequence>
<evidence type="ECO:0000256" key="6">
    <source>
        <dbReference type="ARBA" id="ARBA00022729"/>
    </source>
</evidence>
<dbReference type="Gene3D" id="2.50.20.10">
    <property type="entry name" value="Lipoprotein localisation LolA/LolB/LppX"/>
    <property type="match status" value="1"/>
</dbReference>
<evidence type="ECO:0000256" key="8">
    <source>
        <dbReference type="ARBA" id="ARBA00022927"/>
    </source>
</evidence>
<keyword evidence="9 10" id="KW-0143">Chaperone</keyword>
<protein>
    <recommendedName>
        <fullName evidence="4 10">Outer-membrane lipoprotein carrier protein</fullName>
    </recommendedName>
</protein>
<comment type="function">
    <text evidence="10">Participates in the translocation of lipoproteins from the inner membrane to the outer membrane. Only forms a complex with a lipoprotein if the residue after the N-terminal Cys is not an aspartate (The Asp acts as a targeting signal to indicate that the lipoprotein should stay in the inner membrane).</text>
</comment>
<dbReference type="NCBIfam" id="TIGR00547">
    <property type="entry name" value="lolA"/>
    <property type="match status" value="1"/>
</dbReference>
<feature type="signal peptide" evidence="10">
    <location>
        <begin position="1"/>
        <end position="30"/>
    </location>
</feature>
<evidence type="ECO:0000256" key="1">
    <source>
        <dbReference type="ARBA" id="ARBA00004418"/>
    </source>
</evidence>
<keyword evidence="6 10" id="KW-0732">Signal</keyword>
<keyword evidence="5 10" id="KW-0813">Transport</keyword>
<dbReference type="PANTHER" id="PTHR35869:SF1">
    <property type="entry name" value="OUTER-MEMBRANE LIPOPROTEIN CARRIER PROTEIN"/>
    <property type="match status" value="1"/>
</dbReference>
<dbReference type="GO" id="GO:0044874">
    <property type="term" value="P:lipoprotein localization to outer membrane"/>
    <property type="evidence" value="ECO:0007669"/>
    <property type="project" value="UniProtKB-UniRule"/>
</dbReference>
<dbReference type="Proteomes" id="UP000196331">
    <property type="component" value="Unassembled WGS sequence"/>
</dbReference>
<dbReference type="PANTHER" id="PTHR35869">
    <property type="entry name" value="OUTER-MEMBRANE LIPOPROTEIN CARRIER PROTEIN"/>
    <property type="match status" value="1"/>
</dbReference>
<evidence type="ECO:0000256" key="3">
    <source>
        <dbReference type="ARBA" id="ARBA00011245"/>
    </source>
</evidence>
<comment type="subunit">
    <text evidence="3 10">Monomer.</text>
</comment>
<evidence type="ECO:0000313" key="11">
    <source>
        <dbReference type="EMBL" id="SJN10364.1"/>
    </source>
</evidence>
<dbReference type="EMBL" id="FUKM01000014">
    <property type="protein sequence ID" value="SJN10364.1"/>
    <property type="molecule type" value="Genomic_DNA"/>
</dbReference>
<evidence type="ECO:0000256" key="7">
    <source>
        <dbReference type="ARBA" id="ARBA00022764"/>
    </source>
</evidence>
<keyword evidence="8 10" id="KW-0653">Protein transport</keyword>
<dbReference type="InterPro" id="IPR018323">
    <property type="entry name" value="OM_lipoprot_carrier_LolA_Pbac"/>
</dbReference>
<evidence type="ECO:0000256" key="9">
    <source>
        <dbReference type="ARBA" id="ARBA00023186"/>
    </source>
</evidence>
<evidence type="ECO:0000256" key="5">
    <source>
        <dbReference type="ARBA" id="ARBA00022448"/>
    </source>
</evidence>
<keyword evidence="11" id="KW-0449">Lipoprotein</keyword>
<dbReference type="SUPFAM" id="SSF89392">
    <property type="entry name" value="Prokaryotic lipoproteins and lipoprotein localization factors"/>
    <property type="match status" value="1"/>
</dbReference>
<comment type="caution">
    <text evidence="11">The sequence shown here is derived from an EMBL/GenBank/DDBJ whole genome shotgun (WGS) entry which is preliminary data.</text>
</comment>
<dbReference type="InterPro" id="IPR004564">
    <property type="entry name" value="OM_lipoprot_carrier_LolA-like"/>
</dbReference>
<dbReference type="GO" id="GO:0030288">
    <property type="term" value="C:outer membrane-bounded periplasmic space"/>
    <property type="evidence" value="ECO:0007669"/>
    <property type="project" value="TreeGrafter"/>
</dbReference>
<evidence type="ECO:0000256" key="10">
    <source>
        <dbReference type="HAMAP-Rule" id="MF_00240"/>
    </source>
</evidence>
<dbReference type="OrthoDB" id="9787361at2"/>
<organism evidence="11 12">
    <name type="scientific">Halomonas citrativorans</name>
    <dbReference type="NCBI Taxonomy" id="2742612"/>
    <lineage>
        <taxon>Bacteria</taxon>
        <taxon>Pseudomonadati</taxon>
        <taxon>Pseudomonadota</taxon>
        <taxon>Gammaproteobacteria</taxon>
        <taxon>Oceanospirillales</taxon>
        <taxon>Halomonadaceae</taxon>
        <taxon>Halomonas</taxon>
    </lineage>
</organism>
<dbReference type="AlphaFoldDB" id="A0A1R4HSM2"/>
<gene>
    <name evidence="10" type="primary">lolA</name>
    <name evidence="11" type="ORF">CZ787_03490</name>
</gene>
<keyword evidence="7 10" id="KW-0574">Periplasm</keyword>
<comment type="similarity">
    <text evidence="2 10">Belongs to the LolA family.</text>
</comment>
<reference evidence="11 12" key="1">
    <citation type="submission" date="2017-02" db="EMBL/GenBank/DDBJ databases">
        <authorList>
            <person name="Dridi B."/>
        </authorList>
    </citation>
    <scope>NUCLEOTIDE SEQUENCE [LARGE SCALE GENOMIC DNA]</scope>
    <source>
        <strain evidence="11 12">JB380</strain>
    </source>
</reference>
<name>A0A1R4HSM2_9GAMM</name>
<feature type="chain" id="PRO_5013405262" description="Outer-membrane lipoprotein carrier protein" evidence="10">
    <location>
        <begin position="31"/>
        <end position="217"/>
    </location>
</feature>
<evidence type="ECO:0000256" key="4">
    <source>
        <dbReference type="ARBA" id="ARBA00014035"/>
    </source>
</evidence>
<evidence type="ECO:0000313" key="12">
    <source>
        <dbReference type="Proteomes" id="UP000196331"/>
    </source>
</evidence>
<dbReference type="Pfam" id="PF03548">
    <property type="entry name" value="LolA"/>
    <property type="match status" value="1"/>
</dbReference>
<dbReference type="HAMAP" id="MF_00240">
    <property type="entry name" value="LolA"/>
    <property type="match status" value="1"/>
</dbReference>